<evidence type="ECO:0000313" key="2">
    <source>
        <dbReference type="EMBL" id="MQT03350.1"/>
    </source>
</evidence>
<dbReference type="EMBL" id="VCLA01000170">
    <property type="protein sequence ID" value="MQT03350.1"/>
    <property type="molecule type" value="Genomic_DNA"/>
</dbReference>
<dbReference type="InterPro" id="IPR004360">
    <property type="entry name" value="Glyas_Fos-R_dOase_dom"/>
</dbReference>
<name>A0A646KMN9_STRJU</name>
<protein>
    <submittedName>
        <fullName evidence="2">Glyoxalase</fullName>
    </submittedName>
</protein>
<evidence type="ECO:0000259" key="1">
    <source>
        <dbReference type="PROSITE" id="PS51819"/>
    </source>
</evidence>
<keyword evidence="3" id="KW-1185">Reference proteome</keyword>
<accession>A0A646KMN9</accession>
<dbReference type="Gene3D" id="3.10.180.10">
    <property type="entry name" value="2,3-Dihydroxybiphenyl 1,2-Dioxygenase, domain 1"/>
    <property type="match status" value="1"/>
</dbReference>
<organism evidence="2 3">
    <name type="scientific">Streptomyces jumonjinensis</name>
    <dbReference type="NCBI Taxonomy" id="1945"/>
    <lineage>
        <taxon>Bacteria</taxon>
        <taxon>Bacillati</taxon>
        <taxon>Actinomycetota</taxon>
        <taxon>Actinomycetes</taxon>
        <taxon>Kitasatosporales</taxon>
        <taxon>Streptomycetaceae</taxon>
        <taxon>Streptomyces</taxon>
    </lineage>
</organism>
<dbReference type="InterPro" id="IPR037523">
    <property type="entry name" value="VOC_core"/>
</dbReference>
<dbReference type="PROSITE" id="PS51819">
    <property type="entry name" value="VOC"/>
    <property type="match status" value="1"/>
</dbReference>
<dbReference type="RefSeq" id="WP_323392641.1">
    <property type="nucleotide sequence ID" value="NZ_JBEPDZ010000002.1"/>
</dbReference>
<reference evidence="2 3" key="1">
    <citation type="submission" date="2019-05" db="EMBL/GenBank/DDBJ databases">
        <title>Comparative genomics and metabolomics analyses of clavulanic acid producing Streptomyces species provides insight into specialized metabolism and evolution of beta-lactam biosynthetic gene clusters.</title>
        <authorList>
            <person name="Moore M.A."/>
            <person name="Cruz-Morales P."/>
            <person name="Barona Gomez F."/>
            <person name="Kapil T."/>
        </authorList>
    </citation>
    <scope>NUCLEOTIDE SEQUENCE [LARGE SCALE GENOMIC DNA]</scope>
    <source>
        <strain evidence="2 3">NRRL 5741</strain>
    </source>
</reference>
<gene>
    <name evidence="2" type="ORF">FF041_25105</name>
</gene>
<sequence>MLHGIRTVMIFVDDPEAAARWWGGIFAAEVKLDVNGASVYAWLDLGGLELGFHPASPEANPHGASTVPYWPVEDLDTERERLLTAGCTHHRGPLDVEPGRRVCQLVDPFGTVFGLDGP</sequence>
<dbReference type="Pfam" id="PF00903">
    <property type="entry name" value="Glyoxalase"/>
    <property type="match status" value="1"/>
</dbReference>
<dbReference type="SUPFAM" id="SSF54593">
    <property type="entry name" value="Glyoxalase/Bleomycin resistance protein/Dihydroxybiphenyl dioxygenase"/>
    <property type="match status" value="1"/>
</dbReference>
<proteinExistence type="predicted"/>
<evidence type="ECO:0000313" key="3">
    <source>
        <dbReference type="Proteomes" id="UP000419138"/>
    </source>
</evidence>
<dbReference type="Proteomes" id="UP000419138">
    <property type="component" value="Unassembled WGS sequence"/>
</dbReference>
<dbReference type="AlphaFoldDB" id="A0A646KMN9"/>
<comment type="caution">
    <text evidence="2">The sequence shown here is derived from an EMBL/GenBank/DDBJ whole genome shotgun (WGS) entry which is preliminary data.</text>
</comment>
<feature type="domain" description="VOC" evidence="1">
    <location>
        <begin position="4"/>
        <end position="118"/>
    </location>
</feature>
<dbReference type="InterPro" id="IPR029068">
    <property type="entry name" value="Glyas_Bleomycin-R_OHBP_Dase"/>
</dbReference>